<comment type="subcellular location">
    <subcellularLocation>
        <location evidence="1">Membrane</location>
        <topology evidence="1">Multi-pass membrane protein</topology>
    </subcellularLocation>
</comment>
<dbReference type="SMART" id="SM01320">
    <property type="entry name" value="TRP_N"/>
    <property type="match status" value="1"/>
</dbReference>
<keyword evidence="3 8" id="KW-0812">Transmembrane</keyword>
<evidence type="ECO:0000313" key="12">
    <source>
        <dbReference type="Proteomes" id="UP000275078"/>
    </source>
</evidence>
<evidence type="ECO:0000256" key="4">
    <source>
        <dbReference type="ARBA" id="ARBA00022729"/>
    </source>
</evidence>
<feature type="signal peptide" evidence="9">
    <location>
        <begin position="1"/>
        <end position="16"/>
    </location>
</feature>
<dbReference type="GO" id="GO:0016020">
    <property type="term" value="C:membrane"/>
    <property type="evidence" value="ECO:0007669"/>
    <property type="project" value="UniProtKB-SubCell"/>
</dbReference>
<dbReference type="AlphaFoldDB" id="A0A3N4IN63"/>
<evidence type="ECO:0000256" key="5">
    <source>
        <dbReference type="ARBA" id="ARBA00022989"/>
    </source>
</evidence>
<feature type="compositionally biased region" description="Basic and acidic residues" evidence="7">
    <location>
        <begin position="723"/>
        <end position="733"/>
    </location>
</feature>
<feature type="transmembrane region" description="Helical" evidence="8">
    <location>
        <begin position="196"/>
        <end position="218"/>
    </location>
</feature>
<reference evidence="11 12" key="1">
    <citation type="journal article" date="2018" name="Nat. Ecol. Evol.">
        <title>Pezizomycetes genomes reveal the molecular basis of ectomycorrhizal truffle lifestyle.</title>
        <authorList>
            <person name="Murat C."/>
            <person name="Payen T."/>
            <person name="Noel B."/>
            <person name="Kuo A."/>
            <person name="Morin E."/>
            <person name="Chen J."/>
            <person name="Kohler A."/>
            <person name="Krizsan K."/>
            <person name="Balestrini R."/>
            <person name="Da Silva C."/>
            <person name="Montanini B."/>
            <person name="Hainaut M."/>
            <person name="Levati E."/>
            <person name="Barry K.W."/>
            <person name="Belfiori B."/>
            <person name="Cichocki N."/>
            <person name="Clum A."/>
            <person name="Dockter R.B."/>
            <person name="Fauchery L."/>
            <person name="Guy J."/>
            <person name="Iotti M."/>
            <person name="Le Tacon F."/>
            <person name="Lindquist E.A."/>
            <person name="Lipzen A."/>
            <person name="Malagnac F."/>
            <person name="Mello A."/>
            <person name="Molinier V."/>
            <person name="Miyauchi S."/>
            <person name="Poulain J."/>
            <person name="Riccioni C."/>
            <person name="Rubini A."/>
            <person name="Sitrit Y."/>
            <person name="Splivallo R."/>
            <person name="Traeger S."/>
            <person name="Wang M."/>
            <person name="Zifcakova L."/>
            <person name="Wipf D."/>
            <person name="Zambonelli A."/>
            <person name="Paolocci F."/>
            <person name="Nowrousian M."/>
            <person name="Ottonello S."/>
            <person name="Baldrian P."/>
            <person name="Spatafora J.W."/>
            <person name="Henrissat B."/>
            <person name="Nagy L.G."/>
            <person name="Aury J.M."/>
            <person name="Wincker P."/>
            <person name="Grigoriev I.V."/>
            <person name="Bonfante P."/>
            <person name="Martin F.M."/>
        </authorList>
    </citation>
    <scope>NUCLEOTIDE SEQUENCE [LARGE SCALE GENOMIC DNA]</scope>
    <source>
        <strain evidence="11 12">RN42</strain>
    </source>
</reference>
<feature type="compositionally biased region" description="Basic and acidic residues" evidence="7">
    <location>
        <begin position="660"/>
        <end position="670"/>
    </location>
</feature>
<feature type="transmembrane region" description="Helical" evidence="8">
    <location>
        <begin position="327"/>
        <end position="349"/>
    </location>
</feature>
<feature type="transmembrane region" description="Helical" evidence="8">
    <location>
        <begin position="478"/>
        <end position="498"/>
    </location>
</feature>
<dbReference type="InterPro" id="IPR040241">
    <property type="entry name" value="TRP_Flc/Pkd2-like"/>
</dbReference>
<dbReference type="Pfam" id="PF06011">
    <property type="entry name" value="TRP"/>
    <property type="match status" value="1"/>
</dbReference>
<proteinExistence type="inferred from homology"/>
<organism evidence="11 12">
    <name type="scientific">Ascobolus immersus RN42</name>
    <dbReference type="NCBI Taxonomy" id="1160509"/>
    <lineage>
        <taxon>Eukaryota</taxon>
        <taxon>Fungi</taxon>
        <taxon>Dikarya</taxon>
        <taxon>Ascomycota</taxon>
        <taxon>Pezizomycotina</taxon>
        <taxon>Pezizomycetes</taxon>
        <taxon>Pezizales</taxon>
        <taxon>Ascobolaceae</taxon>
        <taxon>Ascobolus</taxon>
    </lineage>
</organism>
<evidence type="ECO:0000256" key="6">
    <source>
        <dbReference type="ARBA" id="ARBA00023136"/>
    </source>
</evidence>
<evidence type="ECO:0000256" key="2">
    <source>
        <dbReference type="ARBA" id="ARBA00010642"/>
    </source>
</evidence>
<sequence>MRPLVLLLSMVQLASAEDKIFSRSIQPCMKNSQLQATLLNVTFTPSNGIMRLDLQGITTAIGFVVIKVKVLAYGIEAFTEILDPCLQEPKWEMFCPMKVKKNLEFHTDFPVDPALVKDIPSIAYTMPDLDGVAQITFETKDTGEVLACLEAPISNGKTVEHKAAGWATAIVAGLGLVTSLLLVASGKGRTQSAAHVATYALAFFSYMQAQALVGLAAVPLPPLPQAWTQNFQWSMGLMRLGWMQRIITWWIRATGGRHSTVLVTTQRVSVNIQKRSLDVLEKFGLVKRAEIVKRALQKRSVKEENGILTLRGIDRVGYKAKIETSNIFITALVYFILFFIFGTLVVIIFKYVTDWLVKRGTINQEKFLRFRTKWKRILKSILYQMCLIGYPSIACFSLYEFTATDSPAAVVLAVFYLLTLTGTLAWAVFWILRTTSFSMMTQSTLELEKAAPAVAANRRKSKASRWGILCITYDKEHYYFIAPFIFYILLKSIFVGVAQKHQRVQAVALFVIEILYCGLACYLRPWMDKRTNIVNISIAVVNMLNAVCLMIFSGIFSAPRIAMGVVGVIFFIMNALFSLILVFLVLASTIKVVVQRNKETPNNSARSSMMSDLPNLAAMAENTPLSPNSTESADSTAKPALDTQVYRGLSSRGSNTLSKRSSDQLRREISRSSIATSTRTGVSRRERPPMPSAVNGEHPIPVSDPYYSPANTPPPSHFNPLEGGRRTPVERATSRASQRQGYPFPHTPAPVDEQPEYNQTNRAL</sequence>
<evidence type="ECO:0000256" key="7">
    <source>
        <dbReference type="SAM" id="MobiDB-lite"/>
    </source>
</evidence>
<feature type="transmembrane region" description="Helical" evidence="8">
    <location>
        <begin position="561"/>
        <end position="586"/>
    </location>
</feature>
<feature type="transmembrane region" description="Helical" evidence="8">
    <location>
        <begin position="535"/>
        <end position="555"/>
    </location>
</feature>
<name>A0A3N4IN63_ASCIM</name>
<keyword evidence="6 8" id="KW-0472">Membrane</keyword>
<dbReference type="OrthoDB" id="5212126at2759"/>
<dbReference type="InterPro" id="IPR010308">
    <property type="entry name" value="TRP_C"/>
</dbReference>
<dbReference type="STRING" id="1160509.A0A3N4IN63"/>
<feature type="transmembrane region" description="Helical" evidence="8">
    <location>
        <begin position="504"/>
        <end position="523"/>
    </location>
</feature>
<gene>
    <name evidence="11" type="ORF">BJ508DRAFT_316788</name>
</gene>
<evidence type="ECO:0000256" key="1">
    <source>
        <dbReference type="ARBA" id="ARBA00004141"/>
    </source>
</evidence>
<keyword evidence="4 9" id="KW-0732">Signal</keyword>
<feature type="compositionally biased region" description="Low complexity" evidence="7">
    <location>
        <begin position="671"/>
        <end position="680"/>
    </location>
</feature>
<evidence type="ECO:0000256" key="9">
    <source>
        <dbReference type="SAM" id="SignalP"/>
    </source>
</evidence>
<feature type="transmembrane region" description="Helical" evidence="8">
    <location>
        <begin position="408"/>
        <end position="432"/>
    </location>
</feature>
<comment type="similarity">
    <text evidence="2">Belongs to the transient receptor potential (TRP) ion channel family.</text>
</comment>
<feature type="transmembrane region" description="Helical" evidence="8">
    <location>
        <begin position="381"/>
        <end position="402"/>
    </location>
</feature>
<dbReference type="Proteomes" id="UP000275078">
    <property type="component" value="Unassembled WGS sequence"/>
</dbReference>
<dbReference type="GO" id="GO:0055085">
    <property type="term" value="P:transmembrane transport"/>
    <property type="evidence" value="ECO:0007669"/>
    <property type="project" value="TreeGrafter"/>
</dbReference>
<feature type="transmembrane region" description="Helical" evidence="8">
    <location>
        <begin position="163"/>
        <end position="184"/>
    </location>
</feature>
<dbReference type="PANTHER" id="PTHR31145:SF2">
    <property type="entry name" value="FLAVIN CARRIER PROTEIN 2"/>
    <property type="match status" value="1"/>
</dbReference>
<evidence type="ECO:0000313" key="11">
    <source>
        <dbReference type="EMBL" id="RPA87136.1"/>
    </source>
</evidence>
<accession>A0A3N4IN63</accession>
<dbReference type="InterPro" id="IPR032800">
    <property type="entry name" value="TRP_N"/>
</dbReference>
<dbReference type="EMBL" id="ML119647">
    <property type="protein sequence ID" value="RPA87136.1"/>
    <property type="molecule type" value="Genomic_DNA"/>
</dbReference>
<feature type="domain" description="ML-like" evidence="10">
    <location>
        <begin position="18"/>
        <end position="160"/>
    </location>
</feature>
<evidence type="ECO:0000256" key="8">
    <source>
        <dbReference type="SAM" id="Phobius"/>
    </source>
</evidence>
<feature type="region of interest" description="Disordered" evidence="7">
    <location>
        <begin position="620"/>
        <end position="764"/>
    </location>
</feature>
<dbReference type="GO" id="GO:0009272">
    <property type="term" value="P:fungal-type cell wall biogenesis"/>
    <property type="evidence" value="ECO:0007669"/>
    <property type="project" value="TreeGrafter"/>
</dbReference>
<feature type="compositionally biased region" description="Polar residues" evidence="7">
    <location>
        <begin position="623"/>
        <end position="635"/>
    </location>
</feature>
<evidence type="ECO:0000259" key="10">
    <source>
        <dbReference type="SMART" id="SM01320"/>
    </source>
</evidence>
<dbReference type="PANTHER" id="PTHR31145">
    <property type="entry name" value="INTEGRAL MEMBRANE PROTEIN (AFU_ORTHOLOGUE AFUA_7G01610)"/>
    <property type="match status" value="1"/>
</dbReference>
<dbReference type="Pfam" id="PF14558">
    <property type="entry name" value="TRP_N"/>
    <property type="match status" value="1"/>
</dbReference>
<protein>
    <submittedName>
        <fullName evidence="11">TRP-domain-containing protein</fullName>
    </submittedName>
</protein>
<evidence type="ECO:0000256" key="3">
    <source>
        <dbReference type="ARBA" id="ARBA00022692"/>
    </source>
</evidence>
<keyword evidence="12" id="KW-1185">Reference proteome</keyword>
<keyword evidence="5 8" id="KW-1133">Transmembrane helix</keyword>
<feature type="chain" id="PRO_5018150620" evidence="9">
    <location>
        <begin position="17"/>
        <end position="764"/>
    </location>
</feature>